<evidence type="ECO:0000313" key="6">
    <source>
        <dbReference type="EMBL" id="MDP9792531.1"/>
    </source>
</evidence>
<dbReference type="RefSeq" id="WP_306827407.1">
    <property type="nucleotide sequence ID" value="NZ_JAUSRA010000001.1"/>
</dbReference>
<organism evidence="6 7">
    <name type="scientific">Catenuloplanes nepalensis</name>
    <dbReference type="NCBI Taxonomy" id="587533"/>
    <lineage>
        <taxon>Bacteria</taxon>
        <taxon>Bacillati</taxon>
        <taxon>Actinomycetota</taxon>
        <taxon>Actinomycetes</taxon>
        <taxon>Micromonosporales</taxon>
        <taxon>Micromonosporaceae</taxon>
        <taxon>Catenuloplanes</taxon>
    </lineage>
</organism>
<evidence type="ECO:0000256" key="2">
    <source>
        <dbReference type="ARBA" id="ARBA00022692"/>
    </source>
</evidence>
<feature type="transmembrane region" description="Helical" evidence="5">
    <location>
        <begin position="261"/>
        <end position="285"/>
    </location>
</feature>
<dbReference type="Gene3D" id="1.20.1740.10">
    <property type="entry name" value="Amino acid/polyamine transporter I"/>
    <property type="match status" value="1"/>
</dbReference>
<accession>A0ABT9MNA2</accession>
<evidence type="ECO:0000256" key="3">
    <source>
        <dbReference type="ARBA" id="ARBA00022989"/>
    </source>
</evidence>
<feature type="transmembrane region" description="Helical" evidence="5">
    <location>
        <begin position="109"/>
        <end position="126"/>
    </location>
</feature>
<protein>
    <submittedName>
        <fullName evidence="6">Amino acid transporter</fullName>
    </submittedName>
</protein>
<sequence length="468" mass="47099">MLVFAVGASSPLTVLAGGIPTMYQRTGVPGVPVSFLVMTAVFGVLLVGYVAMSRHVPHGAPFYAQVAQAVNPAAGVAVGMVALLGYNAIQISLFGLLSDSVTAQLGGVWWVWAAVGWLVVFALGRVRAATNAGVLGGLLLVELAAIGLFILAGFARPADGAVSVAPLLPENLMVPGVAGALVFAAAAFIGADVPPAFAHEARSSRMVVVATLGSAVFLGLLYALTSWAYAVAVGPEEVAVAAGDPARAPFAVLGGMFGDSVVVLAVVLLATSALLAMVAFGAVAARNVFAMADERVLPVSWARVSGGTGGGAPLGGSLVQSACAAVVIAGCAVAGVGPRTMFVWLSAIGAFAVLTLLTVSSIAARMFFAAGRGAGEPVWIRVVLPVAGVVAGVWALVFMAGNLASLLDVAEGAGRQWLVPSFVAVAGVAGLAWGGWLRWARPGVYARLGCSAPDPVTVKDHRLIGLEV</sequence>
<dbReference type="PANTHER" id="PTHR42770">
    <property type="entry name" value="AMINO ACID TRANSPORTER-RELATED"/>
    <property type="match status" value="1"/>
</dbReference>
<feature type="transmembrane region" description="Helical" evidence="5">
    <location>
        <begin position="206"/>
        <end position="230"/>
    </location>
</feature>
<feature type="transmembrane region" description="Helical" evidence="5">
    <location>
        <begin position="342"/>
        <end position="366"/>
    </location>
</feature>
<feature type="transmembrane region" description="Helical" evidence="5">
    <location>
        <begin position="73"/>
        <end position="97"/>
    </location>
</feature>
<dbReference type="PIRSF" id="PIRSF006060">
    <property type="entry name" value="AA_transporter"/>
    <property type="match status" value="1"/>
</dbReference>
<feature type="transmembrane region" description="Helical" evidence="5">
    <location>
        <begin position="133"/>
        <end position="152"/>
    </location>
</feature>
<dbReference type="EMBL" id="JAUSRA010000001">
    <property type="protein sequence ID" value="MDP9792531.1"/>
    <property type="molecule type" value="Genomic_DNA"/>
</dbReference>
<feature type="transmembrane region" description="Helical" evidence="5">
    <location>
        <begin position="417"/>
        <end position="437"/>
    </location>
</feature>
<comment type="caution">
    <text evidence="6">The sequence shown here is derived from an EMBL/GenBank/DDBJ whole genome shotgun (WGS) entry which is preliminary data.</text>
</comment>
<keyword evidence="3 5" id="KW-1133">Transmembrane helix</keyword>
<keyword evidence="2 5" id="KW-0812">Transmembrane</keyword>
<dbReference type="InterPro" id="IPR050367">
    <property type="entry name" value="APC_superfamily"/>
</dbReference>
<feature type="transmembrane region" description="Helical" evidence="5">
    <location>
        <begin position="172"/>
        <end position="194"/>
    </location>
</feature>
<dbReference type="PANTHER" id="PTHR42770:SF16">
    <property type="entry name" value="AMINO ACID PERMEASE"/>
    <property type="match status" value="1"/>
</dbReference>
<name>A0ABT9MNA2_9ACTN</name>
<evidence type="ECO:0000256" key="1">
    <source>
        <dbReference type="ARBA" id="ARBA00004141"/>
    </source>
</evidence>
<feature type="transmembrane region" description="Helical" evidence="5">
    <location>
        <begin position="318"/>
        <end position="336"/>
    </location>
</feature>
<proteinExistence type="predicted"/>
<feature type="transmembrane region" description="Helical" evidence="5">
    <location>
        <begin position="378"/>
        <end position="397"/>
    </location>
</feature>
<dbReference type="Proteomes" id="UP001240984">
    <property type="component" value="Unassembled WGS sequence"/>
</dbReference>
<keyword evidence="7" id="KW-1185">Reference proteome</keyword>
<comment type="subcellular location">
    <subcellularLocation>
        <location evidence="1">Membrane</location>
        <topology evidence="1">Multi-pass membrane protein</topology>
    </subcellularLocation>
</comment>
<evidence type="ECO:0000313" key="7">
    <source>
        <dbReference type="Proteomes" id="UP001240984"/>
    </source>
</evidence>
<keyword evidence="4 5" id="KW-0472">Membrane</keyword>
<feature type="transmembrane region" description="Helical" evidence="5">
    <location>
        <begin position="32"/>
        <end position="52"/>
    </location>
</feature>
<reference evidence="6 7" key="1">
    <citation type="submission" date="2023-07" db="EMBL/GenBank/DDBJ databases">
        <title>Sequencing the genomes of 1000 actinobacteria strains.</title>
        <authorList>
            <person name="Klenk H.-P."/>
        </authorList>
    </citation>
    <scope>NUCLEOTIDE SEQUENCE [LARGE SCALE GENOMIC DNA]</scope>
    <source>
        <strain evidence="6 7">DSM 44710</strain>
    </source>
</reference>
<evidence type="ECO:0000256" key="4">
    <source>
        <dbReference type="ARBA" id="ARBA00023136"/>
    </source>
</evidence>
<evidence type="ECO:0000256" key="5">
    <source>
        <dbReference type="SAM" id="Phobius"/>
    </source>
</evidence>
<gene>
    <name evidence="6" type="ORF">J2S43_001043</name>
</gene>